<evidence type="ECO:0000259" key="1">
    <source>
        <dbReference type="Pfam" id="PF04233"/>
    </source>
</evidence>
<gene>
    <name evidence="2" type="ORF">F8566_20225</name>
</gene>
<proteinExistence type="predicted"/>
<feature type="domain" description="Phage head morphogenesis" evidence="1">
    <location>
        <begin position="158"/>
        <end position="262"/>
    </location>
</feature>
<name>A0A6H9Z0F1_9ACTN</name>
<reference evidence="2 3" key="1">
    <citation type="submission" date="2019-09" db="EMBL/GenBank/DDBJ databases">
        <title>Actinomadura physcomitrii sp. nov., a novel actinomycete isolated from moss [Physcomitrium sphaericum (Ludw) Fuernr].</title>
        <authorList>
            <person name="Zhuang X."/>
            <person name="Liu C."/>
        </authorList>
    </citation>
    <scope>NUCLEOTIDE SEQUENCE [LARGE SCALE GENOMIC DNA]</scope>
    <source>
        <strain evidence="2 3">HMC1</strain>
    </source>
</reference>
<sequence>MAFTSRTLGLARVAITAAGRVIDNVVRTLTAAWVKAWDAIVEALTAALERLLTGAQQWPGRRTLDRDHALQGALNDAATALDALTDLIRSQVSAAASTLAQQAARDQAAIIDSQLPPGEQRADRTAFLQRAIDAITARTRQRITALTRPLTRDADTAMRRELVRGVTLGRNPRDTARRMLSNLEHAFNGGLNRALTIARTETLDAYRQAAAAAQEDSRGVLSGWIWLAKLDSRGCPACWAMHGTEHPLTEPGPLGHPQCRCSRAPRTKSWRDLGFDLDEPEDLIPDAETLFRALPREQQLQIMGAARLALFDQGAIAWRDLARRRSNDGWRDDFAVTPVRDLTRSA</sequence>
<dbReference type="Proteomes" id="UP000468735">
    <property type="component" value="Unassembled WGS sequence"/>
</dbReference>
<dbReference type="RefSeq" id="WP_151562084.1">
    <property type="nucleotide sequence ID" value="NZ_WBMT01000009.1"/>
</dbReference>
<comment type="caution">
    <text evidence="2">The sequence shown here is derived from an EMBL/GenBank/DDBJ whole genome shotgun (WGS) entry which is preliminary data.</text>
</comment>
<accession>A0A6H9Z0F1</accession>
<protein>
    <submittedName>
        <fullName evidence="2">Phage head morphogenesis protein</fullName>
    </submittedName>
</protein>
<evidence type="ECO:0000313" key="2">
    <source>
        <dbReference type="EMBL" id="KAB2347341.1"/>
    </source>
</evidence>
<keyword evidence="3" id="KW-1185">Reference proteome</keyword>
<dbReference type="EMBL" id="WBMT01000009">
    <property type="protein sequence ID" value="KAB2347341.1"/>
    <property type="molecule type" value="Genomic_DNA"/>
</dbReference>
<dbReference type="NCBIfam" id="TIGR01641">
    <property type="entry name" value="phageSPP1_gp7"/>
    <property type="match status" value="1"/>
</dbReference>
<dbReference type="AlphaFoldDB" id="A0A6H9Z0F1"/>
<dbReference type="OrthoDB" id="3522453at2"/>
<dbReference type="InterPro" id="IPR006528">
    <property type="entry name" value="Phage_head_morphogenesis_dom"/>
</dbReference>
<evidence type="ECO:0000313" key="3">
    <source>
        <dbReference type="Proteomes" id="UP000468735"/>
    </source>
</evidence>
<organism evidence="2 3">
    <name type="scientific">Actinomadura rudentiformis</name>
    <dbReference type="NCBI Taxonomy" id="359158"/>
    <lineage>
        <taxon>Bacteria</taxon>
        <taxon>Bacillati</taxon>
        <taxon>Actinomycetota</taxon>
        <taxon>Actinomycetes</taxon>
        <taxon>Streptosporangiales</taxon>
        <taxon>Thermomonosporaceae</taxon>
        <taxon>Actinomadura</taxon>
    </lineage>
</organism>
<dbReference type="Pfam" id="PF04233">
    <property type="entry name" value="Phage_Mu_F"/>
    <property type="match status" value="1"/>
</dbReference>